<comment type="caution">
    <text evidence="4">The sequence shown here is derived from an EMBL/GenBank/DDBJ whole genome shotgun (WGS) entry which is preliminary data.</text>
</comment>
<dbReference type="InterPro" id="IPR056423">
    <property type="entry name" value="BACK_BPM_SPOP"/>
</dbReference>
<evidence type="ECO:0000259" key="3">
    <source>
        <dbReference type="PROSITE" id="PS50097"/>
    </source>
</evidence>
<organism evidence="4 5">
    <name type="scientific">Eleusine coracana subsp. coracana</name>
    <dbReference type="NCBI Taxonomy" id="191504"/>
    <lineage>
        <taxon>Eukaryota</taxon>
        <taxon>Viridiplantae</taxon>
        <taxon>Streptophyta</taxon>
        <taxon>Embryophyta</taxon>
        <taxon>Tracheophyta</taxon>
        <taxon>Spermatophyta</taxon>
        <taxon>Magnoliopsida</taxon>
        <taxon>Liliopsida</taxon>
        <taxon>Poales</taxon>
        <taxon>Poaceae</taxon>
        <taxon>PACMAD clade</taxon>
        <taxon>Chloridoideae</taxon>
        <taxon>Cynodonteae</taxon>
        <taxon>Eleusininae</taxon>
        <taxon>Eleusine</taxon>
    </lineage>
</organism>
<dbReference type="AlphaFoldDB" id="A0AAV5FPM3"/>
<reference evidence="4" key="1">
    <citation type="journal article" date="2018" name="DNA Res.">
        <title>Multiple hybrid de novo genome assembly of finger millet, an orphan allotetraploid crop.</title>
        <authorList>
            <person name="Hatakeyama M."/>
            <person name="Aluri S."/>
            <person name="Balachadran M.T."/>
            <person name="Sivarajan S.R."/>
            <person name="Patrignani A."/>
            <person name="Gruter S."/>
            <person name="Poveda L."/>
            <person name="Shimizu-Inatsugi R."/>
            <person name="Baeten J."/>
            <person name="Francoijs K.J."/>
            <person name="Nataraja K.N."/>
            <person name="Reddy Y.A.N."/>
            <person name="Phadnis S."/>
            <person name="Ravikumar R.L."/>
            <person name="Schlapbach R."/>
            <person name="Sreeman S.M."/>
            <person name="Shimizu K.K."/>
        </authorList>
    </citation>
    <scope>NUCLEOTIDE SEQUENCE</scope>
</reference>
<dbReference type="PANTHER" id="PTHR26379:SF474">
    <property type="entry name" value="OS08G0228200 PROTEIN"/>
    <property type="match status" value="1"/>
</dbReference>
<dbReference type="SUPFAM" id="SSF54695">
    <property type="entry name" value="POZ domain"/>
    <property type="match status" value="1"/>
</dbReference>
<comment type="similarity">
    <text evidence="2">Belongs to the Tdpoz family.</text>
</comment>
<reference evidence="4" key="2">
    <citation type="submission" date="2021-12" db="EMBL/GenBank/DDBJ databases">
        <title>Resequencing data analysis of finger millet.</title>
        <authorList>
            <person name="Hatakeyama M."/>
            <person name="Aluri S."/>
            <person name="Balachadran M.T."/>
            <person name="Sivarajan S.R."/>
            <person name="Poveda L."/>
            <person name="Shimizu-Inatsugi R."/>
            <person name="Schlapbach R."/>
            <person name="Sreeman S.M."/>
            <person name="Shimizu K.K."/>
        </authorList>
    </citation>
    <scope>NUCLEOTIDE SEQUENCE</scope>
</reference>
<dbReference type="SMART" id="SM00225">
    <property type="entry name" value="BTB"/>
    <property type="match status" value="1"/>
</dbReference>
<evidence type="ECO:0000313" key="4">
    <source>
        <dbReference type="EMBL" id="GJN36727.1"/>
    </source>
</evidence>
<comment type="pathway">
    <text evidence="1">Protein modification; protein ubiquitination.</text>
</comment>
<evidence type="ECO:0000256" key="1">
    <source>
        <dbReference type="ARBA" id="ARBA00004906"/>
    </source>
</evidence>
<sequence>MRSPVFEAELYGPMRDKTRNITVKDMQPDVFKALLHLIYTDSLPVMDDPAGEPNTEMVKHLLVAADRYALERMKLMCESILCNRIDVKNVASTLALADQYYCSNLKDACIGFINSSERVDDVMASKGYKHLKRVCPEVLIGMDGPKSNKPSNYTDDPEKLLCKKRIAEKRSKSLGDLAGEPVSATPRVLFRITDPEAGAMADQPLVNSFKHQLNKVVKTDFQEAQDHAPYQLERYVGLVAQQPFIGSEDPNQHLQCFLEVCSTFKVAGLTGDQARVRLFPFSLVERPKKWYNSLENAVKTTWETLAVAFLAKYFPPVGETVERFYIGLNIPSHQHLDASAAGSFMSKTPTQAKELIKLLVENQSWDSERSSRNLQPSKGVAKSVIEKTHEDLVMDRLDAIQRRLDNNSHIPKEESLRLAESRSTCDECGEFGHV</sequence>
<dbReference type="InterPro" id="IPR045005">
    <property type="entry name" value="BPM1-6"/>
</dbReference>
<name>A0AAV5FPM3_ELECO</name>
<feature type="domain" description="BTB" evidence="3">
    <location>
        <begin position="1"/>
        <end position="47"/>
    </location>
</feature>
<dbReference type="Gene3D" id="3.30.710.10">
    <property type="entry name" value="Potassium Channel Kv1.1, Chain A"/>
    <property type="match status" value="1"/>
</dbReference>
<dbReference type="Gene3D" id="1.25.40.420">
    <property type="match status" value="1"/>
</dbReference>
<evidence type="ECO:0000256" key="2">
    <source>
        <dbReference type="ARBA" id="ARBA00010846"/>
    </source>
</evidence>
<gene>
    <name evidence="4" type="primary">gb25617</name>
    <name evidence="4" type="ORF">PR202_gb25617</name>
</gene>
<evidence type="ECO:0000313" key="5">
    <source>
        <dbReference type="Proteomes" id="UP001054889"/>
    </source>
</evidence>
<keyword evidence="5" id="KW-1185">Reference proteome</keyword>
<dbReference type="PROSITE" id="PS50097">
    <property type="entry name" value="BTB"/>
    <property type="match status" value="1"/>
</dbReference>
<accession>A0AAV5FPM3</accession>
<dbReference type="InterPro" id="IPR000210">
    <property type="entry name" value="BTB/POZ_dom"/>
</dbReference>
<proteinExistence type="inferred from homology"/>
<dbReference type="InterPro" id="IPR011333">
    <property type="entry name" value="SKP1/BTB/POZ_sf"/>
</dbReference>
<dbReference type="Pfam" id="PF00651">
    <property type="entry name" value="BTB"/>
    <property type="match status" value="1"/>
</dbReference>
<dbReference type="PANTHER" id="PTHR26379">
    <property type="entry name" value="BTB/POZ AND MATH DOMAIN-CONTAINING PROTEIN 1"/>
    <property type="match status" value="1"/>
</dbReference>
<dbReference type="EMBL" id="BQKI01000090">
    <property type="protein sequence ID" value="GJN36727.1"/>
    <property type="molecule type" value="Genomic_DNA"/>
</dbReference>
<dbReference type="Pfam" id="PF24570">
    <property type="entry name" value="BACK_BPM_SPOP"/>
    <property type="match status" value="1"/>
</dbReference>
<dbReference type="GO" id="GO:0016567">
    <property type="term" value="P:protein ubiquitination"/>
    <property type="evidence" value="ECO:0007669"/>
    <property type="project" value="InterPro"/>
</dbReference>
<protein>
    <recommendedName>
        <fullName evidence="3">BTB domain-containing protein</fullName>
    </recommendedName>
</protein>
<dbReference type="Proteomes" id="UP001054889">
    <property type="component" value="Unassembled WGS sequence"/>
</dbReference>